<dbReference type="SUPFAM" id="SSF50182">
    <property type="entry name" value="Sm-like ribonucleoproteins"/>
    <property type="match status" value="1"/>
</dbReference>
<feature type="domain" description="Malic enzyme NAD-binding" evidence="2">
    <location>
        <begin position="135"/>
        <end position="198"/>
    </location>
</feature>
<protein>
    <submittedName>
        <fullName evidence="3">Malic enzyme, N-terminal domain</fullName>
    </submittedName>
</protein>
<dbReference type="GO" id="GO:0051287">
    <property type="term" value="F:NAD binding"/>
    <property type="evidence" value="ECO:0007669"/>
    <property type="project" value="InterPro"/>
</dbReference>
<dbReference type="InterPro" id="IPR001163">
    <property type="entry name" value="Sm_dom_euk/arc"/>
</dbReference>
<dbReference type="SUPFAM" id="SSF51735">
    <property type="entry name" value="NAD(P)-binding Rossmann-fold domains"/>
    <property type="match status" value="1"/>
</dbReference>
<dbReference type="InterPro" id="IPR012302">
    <property type="entry name" value="Malic_NAD-bd"/>
</dbReference>
<organism evidence="3 4">
    <name type="scientific">Dillenia turbinata</name>
    <dbReference type="NCBI Taxonomy" id="194707"/>
    <lineage>
        <taxon>Eukaryota</taxon>
        <taxon>Viridiplantae</taxon>
        <taxon>Streptophyta</taxon>
        <taxon>Embryophyta</taxon>
        <taxon>Tracheophyta</taxon>
        <taxon>Spermatophyta</taxon>
        <taxon>Magnoliopsida</taxon>
        <taxon>eudicotyledons</taxon>
        <taxon>Gunneridae</taxon>
        <taxon>Pentapetalae</taxon>
        <taxon>Dilleniales</taxon>
        <taxon>Dilleniaceae</taxon>
        <taxon>Dillenia</taxon>
    </lineage>
</organism>
<comment type="caution">
    <text evidence="3">The sequence shown here is derived from an EMBL/GenBank/DDBJ whole genome shotgun (WGS) entry which is preliminary data.</text>
</comment>
<name>A0AAN8ZB86_9MAGN</name>
<dbReference type="SUPFAM" id="SSF53223">
    <property type="entry name" value="Aminoacid dehydrogenase-like, N-terminal domain"/>
    <property type="match status" value="1"/>
</dbReference>
<evidence type="ECO:0000259" key="2">
    <source>
        <dbReference type="Pfam" id="PF03949"/>
    </source>
</evidence>
<dbReference type="Gene3D" id="2.30.30.100">
    <property type="match status" value="1"/>
</dbReference>
<dbReference type="EMBL" id="JBAMMX010000011">
    <property type="protein sequence ID" value="KAK6931457.1"/>
    <property type="molecule type" value="Genomic_DNA"/>
</dbReference>
<dbReference type="Gene3D" id="3.40.50.10380">
    <property type="entry name" value="Malic enzyme, N-terminal domain"/>
    <property type="match status" value="1"/>
</dbReference>
<dbReference type="Pfam" id="PF03949">
    <property type="entry name" value="Malic_M"/>
    <property type="match status" value="1"/>
</dbReference>
<accession>A0AAN8ZB86</accession>
<evidence type="ECO:0000313" key="4">
    <source>
        <dbReference type="Proteomes" id="UP001370490"/>
    </source>
</evidence>
<sequence length="261" mass="28305">MYAAAAAGIDPQRVISAALSMFNHAIASTLSMDMDIFMHLEASASVGALTHQHNALARKADVYKSFHTLPVMLDVGTSNQKLLQDPLFVDFIFFHLNGNWTALGLREPRLEGEEYPSIVDEFMEAVHTRCPKAIVQGTAGVALAGLLGTVRAQGRPLSDFVKQKIVLVGDGSAGFGVLSMAVQAVSRMAGSSETAANYSLVLTEDCPRASHELKKRETYNGHLVNCDTWMNIHLRECRMVTGFSECQNATFVGILSSLSSR</sequence>
<dbReference type="Gene3D" id="3.40.50.720">
    <property type="entry name" value="NAD(P)-binding Rossmann-like Domain"/>
    <property type="match status" value="1"/>
</dbReference>
<keyword evidence="4" id="KW-1185">Reference proteome</keyword>
<dbReference type="Pfam" id="PF01423">
    <property type="entry name" value="LSM"/>
    <property type="match status" value="1"/>
</dbReference>
<dbReference type="PANTHER" id="PTHR23406">
    <property type="entry name" value="MALIC ENZYME-RELATED"/>
    <property type="match status" value="1"/>
</dbReference>
<dbReference type="AlphaFoldDB" id="A0AAN8ZB86"/>
<dbReference type="Proteomes" id="UP001370490">
    <property type="component" value="Unassembled WGS sequence"/>
</dbReference>
<evidence type="ECO:0000313" key="3">
    <source>
        <dbReference type="EMBL" id="KAK6931457.1"/>
    </source>
</evidence>
<gene>
    <name evidence="3" type="ORF">RJ641_003250</name>
</gene>
<feature type="domain" description="Sm" evidence="1">
    <location>
        <begin position="212"/>
        <end position="241"/>
    </location>
</feature>
<proteinExistence type="predicted"/>
<dbReference type="InterPro" id="IPR037062">
    <property type="entry name" value="Malic_N_dom_sf"/>
</dbReference>
<dbReference type="InterPro" id="IPR046346">
    <property type="entry name" value="Aminoacid_DH-like_N_sf"/>
</dbReference>
<dbReference type="InterPro" id="IPR036291">
    <property type="entry name" value="NAD(P)-bd_dom_sf"/>
</dbReference>
<evidence type="ECO:0000259" key="1">
    <source>
        <dbReference type="Pfam" id="PF01423"/>
    </source>
</evidence>
<dbReference type="GO" id="GO:0006108">
    <property type="term" value="P:malate metabolic process"/>
    <property type="evidence" value="ECO:0007669"/>
    <property type="project" value="TreeGrafter"/>
</dbReference>
<reference evidence="3 4" key="1">
    <citation type="submission" date="2023-12" db="EMBL/GenBank/DDBJ databases">
        <title>A high-quality genome assembly for Dillenia turbinata (Dilleniales).</title>
        <authorList>
            <person name="Chanderbali A."/>
        </authorList>
    </citation>
    <scope>NUCLEOTIDE SEQUENCE [LARGE SCALE GENOMIC DNA]</scope>
    <source>
        <strain evidence="3">LSX21</strain>
        <tissue evidence="3">Leaf</tissue>
    </source>
</reference>
<dbReference type="InterPro" id="IPR010920">
    <property type="entry name" value="LSM_dom_sf"/>
</dbReference>
<dbReference type="GO" id="GO:0004471">
    <property type="term" value="F:malate dehydrogenase (decarboxylating) (NAD+) activity"/>
    <property type="evidence" value="ECO:0007669"/>
    <property type="project" value="TreeGrafter"/>
</dbReference>
<dbReference type="PANTHER" id="PTHR23406:SF73">
    <property type="entry name" value="NAD-DEPENDENT MALIC ENZYME 2, MITOCHONDRIAL"/>
    <property type="match status" value="1"/>
</dbReference>
<dbReference type="GO" id="GO:0005739">
    <property type="term" value="C:mitochondrion"/>
    <property type="evidence" value="ECO:0007669"/>
    <property type="project" value="TreeGrafter"/>
</dbReference>